<dbReference type="RefSeq" id="WP_271222360.1">
    <property type="nucleotide sequence ID" value="NZ_BAAAVD010000007.1"/>
</dbReference>
<name>A0A9W6MHF1_9ACTN</name>
<feature type="chain" id="PRO_5040980943" description="Secreted protein" evidence="1">
    <location>
        <begin position="31"/>
        <end position="126"/>
    </location>
</feature>
<reference evidence="2" key="2">
    <citation type="submission" date="2023-01" db="EMBL/GenBank/DDBJ databases">
        <authorList>
            <person name="Sun Q."/>
            <person name="Evtushenko L."/>
        </authorList>
    </citation>
    <scope>NUCLEOTIDE SEQUENCE</scope>
    <source>
        <strain evidence="2">VKM Ac-2007</strain>
    </source>
</reference>
<accession>A0A9W6MHF1</accession>
<sequence length="126" mass="13463">MTVRRTVATTAGVLAAACTLALTCPAPASAASGRLVLYSRTGFQEYVDPEPGCYPGTGSRTFVWNDTDSRVLLFPDDSCRTRVYWPVEPYQISVNRNVGSVRVLDRPAVGGADAVTDRPQATAPTP</sequence>
<feature type="signal peptide" evidence="1">
    <location>
        <begin position="1"/>
        <end position="30"/>
    </location>
</feature>
<dbReference type="AlphaFoldDB" id="A0A9W6MHF1"/>
<protein>
    <recommendedName>
        <fullName evidence="4">Secreted protein</fullName>
    </recommendedName>
</protein>
<organism evidence="2 3">
    <name type="scientific">Streptosporangium carneum</name>
    <dbReference type="NCBI Taxonomy" id="47481"/>
    <lineage>
        <taxon>Bacteria</taxon>
        <taxon>Bacillati</taxon>
        <taxon>Actinomycetota</taxon>
        <taxon>Actinomycetes</taxon>
        <taxon>Streptosporangiales</taxon>
        <taxon>Streptosporangiaceae</taxon>
        <taxon>Streptosporangium</taxon>
    </lineage>
</organism>
<evidence type="ECO:0000313" key="2">
    <source>
        <dbReference type="EMBL" id="GLK14110.1"/>
    </source>
</evidence>
<evidence type="ECO:0008006" key="4">
    <source>
        <dbReference type="Google" id="ProtNLM"/>
    </source>
</evidence>
<proteinExistence type="predicted"/>
<evidence type="ECO:0000256" key="1">
    <source>
        <dbReference type="SAM" id="SignalP"/>
    </source>
</evidence>
<keyword evidence="3" id="KW-1185">Reference proteome</keyword>
<reference evidence="2" key="1">
    <citation type="journal article" date="2014" name="Int. J. Syst. Evol. Microbiol.">
        <title>Complete genome sequence of Corynebacterium casei LMG S-19264T (=DSM 44701T), isolated from a smear-ripened cheese.</title>
        <authorList>
            <consortium name="US DOE Joint Genome Institute (JGI-PGF)"/>
            <person name="Walter F."/>
            <person name="Albersmeier A."/>
            <person name="Kalinowski J."/>
            <person name="Ruckert C."/>
        </authorList>
    </citation>
    <scope>NUCLEOTIDE SEQUENCE</scope>
    <source>
        <strain evidence="2">VKM Ac-2007</strain>
    </source>
</reference>
<evidence type="ECO:0000313" key="3">
    <source>
        <dbReference type="Proteomes" id="UP001143474"/>
    </source>
</evidence>
<dbReference type="PROSITE" id="PS51257">
    <property type="entry name" value="PROKAR_LIPOPROTEIN"/>
    <property type="match status" value="1"/>
</dbReference>
<dbReference type="InterPro" id="IPR006311">
    <property type="entry name" value="TAT_signal"/>
</dbReference>
<dbReference type="Proteomes" id="UP001143474">
    <property type="component" value="Unassembled WGS sequence"/>
</dbReference>
<gene>
    <name evidence="2" type="ORF">GCM10017600_75220</name>
</gene>
<dbReference type="PROSITE" id="PS51318">
    <property type="entry name" value="TAT"/>
    <property type="match status" value="1"/>
</dbReference>
<comment type="caution">
    <text evidence="2">The sequence shown here is derived from an EMBL/GenBank/DDBJ whole genome shotgun (WGS) entry which is preliminary data.</text>
</comment>
<keyword evidence="1" id="KW-0732">Signal</keyword>
<dbReference type="EMBL" id="BSEV01000028">
    <property type="protein sequence ID" value="GLK14110.1"/>
    <property type="molecule type" value="Genomic_DNA"/>
</dbReference>